<dbReference type="OrthoDB" id="3173471at2"/>
<dbReference type="SUPFAM" id="SSF52980">
    <property type="entry name" value="Restriction endonuclease-like"/>
    <property type="match status" value="1"/>
</dbReference>
<organism evidence="2 3">
    <name type="scientific">Microbacterium oryzae</name>
    <dbReference type="NCBI Taxonomy" id="743009"/>
    <lineage>
        <taxon>Bacteria</taxon>
        <taxon>Bacillati</taxon>
        <taxon>Actinomycetota</taxon>
        <taxon>Actinomycetes</taxon>
        <taxon>Micrococcales</taxon>
        <taxon>Microbacteriaceae</taxon>
        <taxon>Microbacterium</taxon>
    </lineage>
</organism>
<dbReference type="Proteomes" id="UP000422989">
    <property type="component" value="Chromosome"/>
</dbReference>
<evidence type="ECO:0000259" key="1">
    <source>
        <dbReference type="Pfam" id="PF04480"/>
    </source>
</evidence>
<sequence length="299" mass="33774">MPRPRDPLPFLAEPRTFCEARAAGIGRSRLASAQLQHPFHGVVQEPSENPVPDEFLERCRQMAVRMAVGQFLSHGTALRLIGAPVPRRHADEIHVSAYRPAREPRTRGVHGHRLQTREPRIIRIAGLPVEHPVRAWRQASAMWTSLALTQAGDHLVRRDRPWTTIEELRAELAVMGSTATARRALDDVRVGSESPRETELRLLLVAHGLPEPELNWELRDASGAHIARLDQAYLRERVGVEYDGRQHAEDRAQFARDADRWQAIQSEGWLLVRILNHHMAGDGSRAVALVRAALRSRRP</sequence>
<dbReference type="Pfam" id="PF04480">
    <property type="entry name" value="DUF559"/>
    <property type="match status" value="1"/>
</dbReference>
<gene>
    <name evidence="2" type="ORF">D7D94_00130</name>
</gene>
<dbReference type="KEGG" id="moj:D7D94_00130"/>
<proteinExistence type="predicted"/>
<feature type="domain" description="DUF559" evidence="1">
    <location>
        <begin position="230"/>
        <end position="291"/>
    </location>
</feature>
<reference evidence="2 3" key="1">
    <citation type="submission" date="2018-09" db="EMBL/GenBank/DDBJ databases">
        <title>Whole genome sequencing of Microbacterium oryzae strain MB-10T.</title>
        <authorList>
            <person name="Das S.K."/>
        </authorList>
    </citation>
    <scope>NUCLEOTIDE SEQUENCE [LARGE SCALE GENOMIC DNA]</scope>
    <source>
        <strain evidence="2 3">MB-10</strain>
    </source>
</reference>
<dbReference type="AlphaFoldDB" id="A0A6I6DQF3"/>
<dbReference type="RefSeq" id="WP_156240664.1">
    <property type="nucleotide sequence ID" value="NZ_BAAAZL010000007.1"/>
</dbReference>
<dbReference type="EMBL" id="CP032550">
    <property type="protein sequence ID" value="QGU26276.1"/>
    <property type="molecule type" value="Genomic_DNA"/>
</dbReference>
<protein>
    <submittedName>
        <fullName evidence="2">DUF559 domain-containing protein</fullName>
    </submittedName>
</protein>
<accession>A0A6I6DQF3</accession>
<keyword evidence="3" id="KW-1185">Reference proteome</keyword>
<dbReference type="InterPro" id="IPR011335">
    <property type="entry name" value="Restrct_endonuc-II-like"/>
</dbReference>
<dbReference type="Gene3D" id="3.40.960.10">
    <property type="entry name" value="VSR Endonuclease"/>
    <property type="match status" value="1"/>
</dbReference>
<name>A0A6I6DQF3_9MICO</name>
<dbReference type="InterPro" id="IPR007569">
    <property type="entry name" value="DUF559"/>
</dbReference>
<evidence type="ECO:0000313" key="2">
    <source>
        <dbReference type="EMBL" id="QGU26276.1"/>
    </source>
</evidence>
<evidence type="ECO:0000313" key="3">
    <source>
        <dbReference type="Proteomes" id="UP000422989"/>
    </source>
</evidence>